<dbReference type="AlphaFoldDB" id="A0A6H5HUQ9"/>
<dbReference type="Proteomes" id="UP000479000">
    <property type="component" value="Unassembled WGS sequence"/>
</dbReference>
<feature type="non-terminal residue" evidence="2">
    <location>
        <position position="1"/>
    </location>
</feature>
<evidence type="ECO:0000313" key="2">
    <source>
        <dbReference type="EMBL" id="CAB0018924.1"/>
    </source>
</evidence>
<protein>
    <submittedName>
        <fullName evidence="2">Uncharacterized protein</fullName>
    </submittedName>
</protein>
<keyword evidence="3" id="KW-1185">Reference proteome</keyword>
<evidence type="ECO:0000313" key="3">
    <source>
        <dbReference type="Proteomes" id="UP000479000"/>
    </source>
</evidence>
<feature type="compositionally biased region" description="Basic and acidic residues" evidence="1">
    <location>
        <begin position="8"/>
        <end position="20"/>
    </location>
</feature>
<reference evidence="2 3" key="1">
    <citation type="submission" date="2020-02" db="EMBL/GenBank/DDBJ databases">
        <authorList>
            <person name="Ferguson B K."/>
        </authorList>
    </citation>
    <scope>NUCLEOTIDE SEQUENCE [LARGE SCALE GENOMIC DNA]</scope>
</reference>
<organism evidence="2 3">
    <name type="scientific">Nesidiocoris tenuis</name>
    <dbReference type="NCBI Taxonomy" id="355587"/>
    <lineage>
        <taxon>Eukaryota</taxon>
        <taxon>Metazoa</taxon>
        <taxon>Ecdysozoa</taxon>
        <taxon>Arthropoda</taxon>
        <taxon>Hexapoda</taxon>
        <taxon>Insecta</taxon>
        <taxon>Pterygota</taxon>
        <taxon>Neoptera</taxon>
        <taxon>Paraneoptera</taxon>
        <taxon>Hemiptera</taxon>
        <taxon>Heteroptera</taxon>
        <taxon>Panheteroptera</taxon>
        <taxon>Cimicomorpha</taxon>
        <taxon>Miridae</taxon>
        <taxon>Dicyphina</taxon>
        <taxon>Nesidiocoris</taxon>
    </lineage>
</organism>
<sequence>HHNAARCPKNELSGRYRVDDPQFQPDEHDEGEKERRFISLMTKIGPLEEGNLKFTLYKNILQNDQPPPIVFKEAGSTTRMLLLLESTSLINRSCPSVSCPYWLQGAISSSGALELAAYILSWENCSPRLSLNTFGIPSRQEQLDVQSIPARICYEVKPPLKKQYDETAST</sequence>
<dbReference type="EMBL" id="CADCXU010033543">
    <property type="protein sequence ID" value="CAB0018924.1"/>
    <property type="molecule type" value="Genomic_DNA"/>
</dbReference>
<gene>
    <name evidence="2" type="ORF">NTEN_LOCUS22636</name>
</gene>
<feature type="region of interest" description="Disordered" evidence="1">
    <location>
        <begin position="1"/>
        <end position="33"/>
    </location>
</feature>
<accession>A0A6H5HUQ9</accession>
<evidence type="ECO:0000256" key="1">
    <source>
        <dbReference type="SAM" id="MobiDB-lite"/>
    </source>
</evidence>
<proteinExistence type="predicted"/>
<name>A0A6H5HUQ9_9HEMI</name>